<evidence type="ECO:0000259" key="7">
    <source>
        <dbReference type="Pfam" id="PF00892"/>
    </source>
</evidence>
<feature type="transmembrane region" description="Helical" evidence="6">
    <location>
        <begin position="138"/>
        <end position="156"/>
    </location>
</feature>
<accession>A0A255Z8X6</accession>
<organism evidence="8 9">
    <name type="scientific">Sandarakinorhabdus cyanobacteriorum</name>
    <dbReference type="NCBI Taxonomy" id="1981098"/>
    <lineage>
        <taxon>Bacteria</taxon>
        <taxon>Pseudomonadati</taxon>
        <taxon>Pseudomonadota</taxon>
        <taxon>Alphaproteobacteria</taxon>
        <taxon>Sphingomonadales</taxon>
        <taxon>Sphingosinicellaceae</taxon>
        <taxon>Sandarakinorhabdus</taxon>
    </lineage>
</organism>
<feature type="transmembrane region" description="Helical" evidence="6">
    <location>
        <begin position="56"/>
        <end position="77"/>
    </location>
</feature>
<keyword evidence="4 6" id="KW-1133">Transmembrane helix</keyword>
<evidence type="ECO:0000256" key="6">
    <source>
        <dbReference type="SAM" id="Phobius"/>
    </source>
</evidence>
<name>A0A255Z8X6_9SPHN</name>
<comment type="caution">
    <text evidence="8">The sequence shown here is derived from an EMBL/GenBank/DDBJ whole genome shotgun (WGS) entry which is preliminary data.</text>
</comment>
<dbReference type="InterPro" id="IPR037185">
    <property type="entry name" value="EmrE-like"/>
</dbReference>
<feature type="transmembrane region" description="Helical" evidence="6">
    <location>
        <begin position="168"/>
        <end position="188"/>
    </location>
</feature>
<evidence type="ECO:0000313" key="8">
    <source>
        <dbReference type="EMBL" id="OYQ37997.1"/>
    </source>
</evidence>
<dbReference type="GO" id="GO:0016020">
    <property type="term" value="C:membrane"/>
    <property type="evidence" value="ECO:0007669"/>
    <property type="project" value="UniProtKB-SubCell"/>
</dbReference>
<comment type="similarity">
    <text evidence="2">Belongs to the drug/metabolite transporter (DMT) superfamily. 10 TMS drug/metabolite exporter (DME) (TC 2.A.7.3) family.</text>
</comment>
<evidence type="ECO:0000256" key="5">
    <source>
        <dbReference type="ARBA" id="ARBA00023136"/>
    </source>
</evidence>
<evidence type="ECO:0000256" key="2">
    <source>
        <dbReference type="ARBA" id="ARBA00009853"/>
    </source>
</evidence>
<keyword evidence="9" id="KW-1185">Reference proteome</keyword>
<dbReference type="SUPFAM" id="SSF103481">
    <property type="entry name" value="Multidrug resistance efflux transporter EmrE"/>
    <property type="match status" value="2"/>
</dbReference>
<gene>
    <name evidence="8" type="ORF">CHU93_00195</name>
</gene>
<proteinExistence type="inferred from homology"/>
<feature type="transmembrane region" description="Helical" evidence="6">
    <location>
        <begin position="250"/>
        <end position="267"/>
    </location>
</feature>
<dbReference type="Proteomes" id="UP000216991">
    <property type="component" value="Unassembled WGS sequence"/>
</dbReference>
<dbReference type="Gene3D" id="1.10.3730.20">
    <property type="match status" value="1"/>
</dbReference>
<evidence type="ECO:0000256" key="1">
    <source>
        <dbReference type="ARBA" id="ARBA00004141"/>
    </source>
</evidence>
<dbReference type="InterPro" id="IPR000620">
    <property type="entry name" value="EamA_dom"/>
</dbReference>
<comment type="subcellular location">
    <subcellularLocation>
        <location evidence="1">Membrane</location>
        <topology evidence="1">Multi-pass membrane protein</topology>
    </subcellularLocation>
</comment>
<feature type="domain" description="EamA" evidence="7">
    <location>
        <begin position="2"/>
        <end position="126"/>
    </location>
</feature>
<evidence type="ECO:0000313" key="9">
    <source>
        <dbReference type="Proteomes" id="UP000216991"/>
    </source>
</evidence>
<dbReference type="PANTHER" id="PTHR22911:SF6">
    <property type="entry name" value="SOLUTE CARRIER FAMILY 35 MEMBER G1"/>
    <property type="match status" value="1"/>
</dbReference>
<feature type="transmembrane region" description="Helical" evidence="6">
    <location>
        <begin position="194"/>
        <end position="214"/>
    </location>
</feature>
<evidence type="ECO:0000256" key="3">
    <source>
        <dbReference type="ARBA" id="ARBA00022692"/>
    </source>
</evidence>
<reference evidence="8 9" key="1">
    <citation type="submission" date="2017-07" db="EMBL/GenBank/DDBJ databases">
        <title>Sandarakinorhabdus cyanobacteriorum sp. nov., a novel bacterium isolated from cyanobacterial aggregates in a eutrophic lake.</title>
        <authorList>
            <person name="Cai H."/>
        </authorList>
    </citation>
    <scope>NUCLEOTIDE SEQUENCE [LARGE SCALE GENOMIC DNA]</scope>
    <source>
        <strain evidence="8 9">TH057</strain>
    </source>
</reference>
<evidence type="ECO:0000256" key="4">
    <source>
        <dbReference type="ARBA" id="ARBA00022989"/>
    </source>
</evidence>
<feature type="transmembrane region" description="Helical" evidence="6">
    <location>
        <begin position="113"/>
        <end position="132"/>
    </location>
</feature>
<dbReference type="Pfam" id="PF00892">
    <property type="entry name" value="EamA"/>
    <property type="match status" value="2"/>
</dbReference>
<protein>
    <recommendedName>
        <fullName evidence="7">EamA domain-containing protein</fullName>
    </recommendedName>
</protein>
<dbReference type="EMBL" id="NOXT01000013">
    <property type="protein sequence ID" value="OYQ37997.1"/>
    <property type="molecule type" value="Genomic_DNA"/>
</dbReference>
<dbReference type="AlphaFoldDB" id="A0A255Z8X6"/>
<sequence length="407" mass="44260">MVGCAAFYTAETTLIRWIGPGWPAPVTLLWREVSAIALLLPFVVHQRGKPLRTRQWRWLTFRSLTGTAGLILSIYAIARLPLATSTTLSFTRPLWIMVIAWLALGEPFGTRKVVALVLGIVGVLWIAQPAAALPDLSAAAASIGAALLFAASIVSIRFMTATETPLTIMFYGQVLGLAFTAPLAIWSWRAPAGFEALILLSVGVLGLGTMACHVKALQAAEASVVGPYEYLRLPFAMLAGLVLLGEVPGWIGLVGAGVILSAALVAAGKGRMQAGSEEPKPEEDEEFHLPPDADWTTRRIRAVFEEQLRAEVALAAAHMRDPYWTDNRTGHNIGHDELAAVRFMESISLEPTAEENDDPELYAGWILRQLDVVAERFRKYAPDPDGYGIATIGTVKRNLRQILMRGE</sequence>
<feature type="domain" description="EamA" evidence="7">
    <location>
        <begin position="140"/>
        <end position="265"/>
    </location>
</feature>
<feature type="transmembrane region" description="Helical" evidence="6">
    <location>
        <begin position="83"/>
        <end position="104"/>
    </location>
</feature>
<dbReference type="PANTHER" id="PTHR22911">
    <property type="entry name" value="ACYL-MALONYL CONDENSING ENZYME-RELATED"/>
    <property type="match status" value="1"/>
</dbReference>
<keyword evidence="3 6" id="KW-0812">Transmembrane</keyword>
<keyword evidence="5 6" id="KW-0472">Membrane</keyword>